<name>T1PIH0_MUSDO</name>
<dbReference type="AlphaFoldDB" id="T1PIH0"/>
<dbReference type="Pfam" id="PF13855">
    <property type="entry name" value="LRR_8"/>
    <property type="match status" value="1"/>
</dbReference>
<keyword evidence="1" id="KW-0433">Leucine-rich repeat</keyword>
<dbReference type="PANTHER" id="PTHR24373">
    <property type="entry name" value="SLIT RELATED LEUCINE-RICH REPEAT NEURONAL PROTEIN"/>
    <property type="match status" value="1"/>
</dbReference>
<dbReference type="SUPFAM" id="SSF52058">
    <property type="entry name" value="L domain-like"/>
    <property type="match status" value="1"/>
</dbReference>
<keyword evidence="5" id="KW-0812">Transmembrane</keyword>
<keyword evidence="3" id="KW-0677">Repeat</keyword>
<feature type="chain" id="PRO_5004593304" evidence="6">
    <location>
        <begin position="25"/>
        <end position="501"/>
    </location>
</feature>
<protein>
    <submittedName>
        <fullName evidence="7">Leucine rich repeat protein</fullName>
    </submittedName>
</protein>
<feature type="region of interest" description="Disordered" evidence="4">
    <location>
        <begin position="26"/>
        <end position="47"/>
    </location>
</feature>
<dbReference type="VEuPathDB" id="VectorBase:MDOMA2_019636"/>
<dbReference type="VEuPathDB" id="VectorBase:MDOA005117"/>
<dbReference type="FunFam" id="3.80.10.10:FF:000082">
    <property type="entry name" value="Leucine-rich repeat-containing 24"/>
    <property type="match status" value="1"/>
</dbReference>
<evidence type="ECO:0000256" key="2">
    <source>
        <dbReference type="ARBA" id="ARBA00022729"/>
    </source>
</evidence>
<reference evidence="7" key="1">
    <citation type="submission" date="2012-08" db="EMBL/GenBank/DDBJ databases">
        <title>Transcriptome of adult Musca domestica launches a platform for comparative house fly gene expression and characterization of differential gene expression among resistant and susceptible house flies.</title>
        <authorList>
            <person name="Liu N."/>
            <person name="Zhang L."/>
            <person name="Li M."/>
            <person name="Reid W."/>
        </authorList>
    </citation>
    <scope>NUCLEOTIDE SEQUENCE</scope>
    <source>
        <strain evidence="7">ALHF</strain>
        <tissue evidence="7">Whole body</tissue>
    </source>
</reference>
<accession>T1PIH0</accession>
<dbReference type="Gene3D" id="3.80.10.10">
    <property type="entry name" value="Ribonuclease Inhibitor"/>
    <property type="match status" value="2"/>
</dbReference>
<evidence type="ECO:0000256" key="4">
    <source>
        <dbReference type="SAM" id="MobiDB-lite"/>
    </source>
</evidence>
<proteinExistence type="evidence at transcript level"/>
<feature type="signal peptide" evidence="6">
    <location>
        <begin position="1"/>
        <end position="24"/>
    </location>
</feature>
<evidence type="ECO:0000256" key="3">
    <source>
        <dbReference type="ARBA" id="ARBA00022737"/>
    </source>
</evidence>
<evidence type="ECO:0000256" key="6">
    <source>
        <dbReference type="SAM" id="SignalP"/>
    </source>
</evidence>
<keyword evidence="5" id="KW-0472">Membrane</keyword>
<dbReference type="InterPro" id="IPR026906">
    <property type="entry name" value="LRR_5"/>
</dbReference>
<dbReference type="InterPro" id="IPR032675">
    <property type="entry name" value="LRR_dom_sf"/>
</dbReference>
<sequence>MHISYKFGLFLIFIISLSFCHTRAAPAQNQTSTNQEDYPDDDYDEYYDDTEYQGKQQAVASPPSSHATATSTAVNLANSLFNLFSGGDKPDHPPQRSNHVVEPVCPKSCLCLEDFKYIDCSNGRLTEVPHDLPNTAVILDLSHNRIKEIKPSDFSDRLKLQEINLSNNLLENVTEEMFEDLPRLQRLRLSSNLLTAIEPDTFRGASDLSLLDLSNNPIHLPADASFLNQPSLLELNCRNCSWTEIYEDTFKNTPRLTALRIDNNDFNKKINTRAFIPLKSLIKLRVPELDQKSTEELCNLLKFIDNISFKRFEVSCYELVLGATYNESIILVTDPPYRQPTSVEIETSTTTTTEAITASTVSGGSIKSTTTTAAAAGNGASDKKAMASSSTTLTPEVLLAADNETEFVKASVGLAGSNQPTKTDVKDEEEAYKVPISQEAINQMLIGLMIISVIGIIIGVLCRKDVWGMKTKCCRTKKPEENKAVESNGQAPEEIPLNKLP</sequence>
<evidence type="ECO:0000256" key="5">
    <source>
        <dbReference type="SAM" id="Phobius"/>
    </source>
</evidence>
<evidence type="ECO:0000256" key="1">
    <source>
        <dbReference type="ARBA" id="ARBA00022614"/>
    </source>
</evidence>
<dbReference type="PANTHER" id="PTHR24373:SF275">
    <property type="entry name" value="TIR DOMAIN-CONTAINING PROTEIN"/>
    <property type="match status" value="1"/>
</dbReference>
<dbReference type="EMBL" id="KA647925">
    <property type="protein sequence ID" value="AFP62554.1"/>
    <property type="molecule type" value="mRNA"/>
</dbReference>
<keyword evidence="5" id="KW-1133">Transmembrane helix</keyword>
<keyword evidence="2 6" id="KW-0732">Signal</keyword>
<dbReference type="Pfam" id="PF13306">
    <property type="entry name" value="LRR_5"/>
    <property type="match status" value="1"/>
</dbReference>
<dbReference type="InterPro" id="IPR003591">
    <property type="entry name" value="Leu-rich_rpt_typical-subtyp"/>
</dbReference>
<organism evidence="7">
    <name type="scientific">Musca domestica</name>
    <name type="common">House fly</name>
    <dbReference type="NCBI Taxonomy" id="7370"/>
    <lineage>
        <taxon>Eukaryota</taxon>
        <taxon>Metazoa</taxon>
        <taxon>Ecdysozoa</taxon>
        <taxon>Arthropoda</taxon>
        <taxon>Hexapoda</taxon>
        <taxon>Insecta</taxon>
        <taxon>Pterygota</taxon>
        <taxon>Neoptera</taxon>
        <taxon>Endopterygota</taxon>
        <taxon>Diptera</taxon>
        <taxon>Brachycera</taxon>
        <taxon>Muscomorpha</taxon>
        <taxon>Muscoidea</taxon>
        <taxon>Muscidae</taxon>
        <taxon>Musca</taxon>
    </lineage>
</organism>
<feature type="transmembrane region" description="Helical" evidence="5">
    <location>
        <begin position="444"/>
        <end position="462"/>
    </location>
</feature>
<dbReference type="SMART" id="SM00369">
    <property type="entry name" value="LRR_TYP"/>
    <property type="match status" value="3"/>
</dbReference>
<evidence type="ECO:0000313" key="7">
    <source>
        <dbReference type="EMBL" id="AFP62554.1"/>
    </source>
</evidence>
<dbReference type="InterPro" id="IPR001611">
    <property type="entry name" value="Leu-rich_rpt"/>
</dbReference>
<feature type="region of interest" description="Disordered" evidence="4">
    <location>
        <begin position="478"/>
        <end position="501"/>
    </location>
</feature>
<dbReference type="InterPro" id="IPR050328">
    <property type="entry name" value="Dev_Immune_Receptor"/>
</dbReference>
<feature type="compositionally biased region" description="Acidic residues" evidence="4">
    <location>
        <begin position="37"/>
        <end position="47"/>
    </location>
</feature>